<comment type="caution">
    <text evidence="8">The sequence shown here is derived from an EMBL/GenBank/DDBJ whole genome shotgun (WGS) entry which is preliminary data.</text>
</comment>
<proteinExistence type="inferred from homology"/>
<evidence type="ECO:0000256" key="1">
    <source>
        <dbReference type="ARBA" id="ARBA00004141"/>
    </source>
</evidence>
<evidence type="ECO:0000256" key="6">
    <source>
        <dbReference type="RuleBase" id="RU363032"/>
    </source>
</evidence>
<dbReference type="GO" id="GO:0055085">
    <property type="term" value="P:transmembrane transport"/>
    <property type="evidence" value="ECO:0007669"/>
    <property type="project" value="InterPro"/>
</dbReference>
<organism evidence="8 9">
    <name type="scientific">Lacisediminihabitans profunda</name>
    <dbReference type="NCBI Taxonomy" id="2594790"/>
    <lineage>
        <taxon>Bacteria</taxon>
        <taxon>Bacillati</taxon>
        <taxon>Actinomycetota</taxon>
        <taxon>Actinomycetes</taxon>
        <taxon>Micrococcales</taxon>
        <taxon>Microbacteriaceae</taxon>
        <taxon>Lacisediminihabitans</taxon>
    </lineage>
</organism>
<feature type="transmembrane region" description="Helical" evidence="6">
    <location>
        <begin position="31"/>
        <end position="53"/>
    </location>
</feature>
<dbReference type="Proteomes" id="UP000321379">
    <property type="component" value="Unassembled WGS sequence"/>
</dbReference>
<dbReference type="Pfam" id="PF00528">
    <property type="entry name" value="BPD_transp_1"/>
    <property type="match status" value="1"/>
</dbReference>
<feature type="domain" description="ABC transmembrane type-1" evidence="7">
    <location>
        <begin position="27"/>
        <end position="206"/>
    </location>
</feature>
<accession>A0A5C8UVV8</accession>
<feature type="transmembrane region" description="Helical" evidence="6">
    <location>
        <begin position="60"/>
        <end position="87"/>
    </location>
</feature>
<dbReference type="GO" id="GO:0005886">
    <property type="term" value="C:plasma membrane"/>
    <property type="evidence" value="ECO:0007669"/>
    <property type="project" value="UniProtKB-SubCell"/>
</dbReference>
<dbReference type="InterPro" id="IPR000515">
    <property type="entry name" value="MetI-like"/>
</dbReference>
<evidence type="ECO:0000256" key="3">
    <source>
        <dbReference type="ARBA" id="ARBA00022692"/>
    </source>
</evidence>
<dbReference type="PANTHER" id="PTHR30177">
    <property type="entry name" value="GLYCINE BETAINE/L-PROLINE TRANSPORT SYSTEM PERMEASE PROTEIN PROW"/>
    <property type="match status" value="1"/>
</dbReference>
<evidence type="ECO:0000256" key="2">
    <source>
        <dbReference type="ARBA" id="ARBA00022448"/>
    </source>
</evidence>
<reference evidence="8 9" key="1">
    <citation type="submission" date="2019-08" db="EMBL/GenBank/DDBJ databases">
        <title>Bacterial whole genome sequence for Glaciihabitans sp. CHu50b-6-2.</title>
        <authorList>
            <person name="Jin L."/>
        </authorList>
    </citation>
    <scope>NUCLEOTIDE SEQUENCE [LARGE SCALE GENOMIC DNA]</scope>
    <source>
        <strain evidence="8 9">CHu50b-6-2</strain>
    </source>
</reference>
<dbReference type="GO" id="GO:0031460">
    <property type="term" value="P:glycine betaine transport"/>
    <property type="evidence" value="ECO:0007669"/>
    <property type="project" value="TreeGrafter"/>
</dbReference>
<dbReference type="RefSeq" id="WP_147781636.1">
    <property type="nucleotide sequence ID" value="NZ_VRMG01000001.1"/>
</dbReference>
<protein>
    <submittedName>
        <fullName evidence="8">ABC transporter permease subunit</fullName>
    </submittedName>
</protein>
<dbReference type="InterPro" id="IPR051204">
    <property type="entry name" value="ABC_transp_perm/SBD"/>
</dbReference>
<evidence type="ECO:0000256" key="4">
    <source>
        <dbReference type="ARBA" id="ARBA00022989"/>
    </source>
</evidence>
<dbReference type="PROSITE" id="PS50928">
    <property type="entry name" value="ABC_TM1"/>
    <property type="match status" value="1"/>
</dbReference>
<dbReference type="AlphaFoldDB" id="A0A5C8UVV8"/>
<dbReference type="SUPFAM" id="SSF161098">
    <property type="entry name" value="MetI-like"/>
    <property type="match status" value="1"/>
</dbReference>
<feature type="transmembrane region" description="Helical" evidence="6">
    <location>
        <begin position="189"/>
        <end position="209"/>
    </location>
</feature>
<sequence length="238" mass="24537">MNFFVEAIAWILDPRHYGGENGIDTRIVEHLVISFGVVLVAALIAVPLGYAIGHTGRGRAAAIALSGGIRALPTLGLLILIALGVGIGLTAPFIALVVLAIPSILAGAYSGFEAVDRRTIDAARSVGMTEWQVVGRVEVPLGLPLLIGGLRAASLQVIATATLADYVGGGGLGHFLFLGLKTNDYPQVLAGSFVVILLAIVSEILFGVIQRLVIPAGVSAGMSTNVRVRSPRSQAATG</sequence>
<name>A0A5C8UVV8_9MICO</name>
<evidence type="ECO:0000313" key="8">
    <source>
        <dbReference type="EMBL" id="TXN32834.1"/>
    </source>
</evidence>
<keyword evidence="5 6" id="KW-0472">Membrane</keyword>
<evidence type="ECO:0000259" key="7">
    <source>
        <dbReference type="PROSITE" id="PS50928"/>
    </source>
</evidence>
<comment type="subcellular location">
    <subcellularLocation>
        <location evidence="6">Cell membrane</location>
        <topology evidence="6">Multi-pass membrane protein</topology>
    </subcellularLocation>
    <subcellularLocation>
        <location evidence="1">Membrane</location>
        <topology evidence="1">Multi-pass membrane protein</topology>
    </subcellularLocation>
</comment>
<keyword evidence="9" id="KW-1185">Reference proteome</keyword>
<dbReference type="InterPro" id="IPR035906">
    <property type="entry name" value="MetI-like_sf"/>
</dbReference>
<gene>
    <name evidence="8" type="ORF">FVP33_00245</name>
</gene>
<comment type="similarity">
    <text evidence="6">Belongs to the binding-protein-dependent transport system permease family.</text>
</comment>
<evidence type="ECO:0000313" key="9">
    <source>
        <dbReference type="Proteomes" id="UP000321379"/>
    </source>
</evidence>
<keyword evidence="2 6" id="KW-0813">Transport</keyword>
<feature type="transmembrane region" description="Helical" evidence="6">
    <location>
        <begin position="93"/>
        <end position="112"/>
    </location>
</feature>
<dbReference type="EMBL" id="VRMG01000001">
    <property type="protein sequence ID" value="TXN32834.1"/>
    <property type="molecule type" value="Genomic_DNA"/>
</dbReference>
<keyword evidence="3 6" id="KW-0812">Transmembrane</keyword>
<feature type="transmembrane region" description="Helical" evidence="6">
    <location>
        <begin position="157"/>
        <end position="177"/>
    </location>
</feature>
<keyword evidence="4 6" id="KW-1133">Transmembrane helix</keyword>
<dbReference type="PANTHER" id="PTHR30177:SF33">
    <property type="entry name" value="POSSIBLE OSMOPROTECTANT (GLYCINE BETAINE_CARNITINE_CHOLINE_L-PROLINE) TRANSPORT INTEGRAL MEMBRANE PROTEIN ABC TRANSPORTER PROZ"/>
    <property type="match status" value="1"/>
</dbReference>
<dbReference type="Gene3D" id="1.10.3720.10">
    <property type="entry name" value="MetI-like"/>
    <property type="match status" value="1"/>
</dbReference>
<evidence type="ECO:0000256" key="5">
    <source>
        <dbReference type="ARBA" id="ARBA00023136"/>
    </source>
</evidence>